<dbReference type="GO" id="GO:0019305">
    <property type="term" value="P:dTDP-rhamnose biosynthetic process"/>
    <property type="evidence" value="ECO:0007669"/>
    <property type="project" value="TreeGrafter"/>
</dbReference>
<protein>
    <recommendedName>
        <fullName evidence="4 6">dTDP-4-dehydrorhamnose reductase</fullName>
        <ecNumber evidence="3 6">1.1.1.133</ecNumber>
    </recommendedName>
</protein>
<comment type="caution">
    <text evidence="8">The sequence shown here is derived from an EMBL/GenBank/DDBJ whole genome shotgun (WGS) entry which is preliminary data.</text>
</comment>
<keyword evidence="6" id="KW-0521">NADP</keyword>
<comment type="function">
    <text evidence="6">Catalyzes the reduction of dTDP-6-deoxy-L-lyxo-4-hexulose to yield dTDP-L-rhamnose.</text>
</comment>
<dbReference type="Proteomes" id="UP000254029">
    <property type="component" value="Unassembled WGS sequence"/>
</dbReference>
<dbReference type="GO" id="GO:0005829">
    <property type="term" value="C:cytosol"/>
    <property type="evidence" value="ECO:0007669"/>
    <property type="project" value="TreeGrafter"/>
</dbReference>
<dbReference type="Pfam" id="PF04321">
    <property type="entry name" value="RmlD_sub_bind"/>
    <property type="match status" value="1"/>
</dbReference>
<comment type="catalytic activity">
    <reaction evidence="5 6">
        <text>dTDP-beta-L-rhamnose + NADP(+) = dTDP-4-dehydro-beta-L-rhamnose + NADPH + H(+)</text>
        <dbReference type="Rhea" id="RHEA:21796"/>
        <dbReference type="ChEBI" id="CHEBI:15378"/>
        <dbReference type="ChEBI" id="CHEBI:57510"/>
        <dbReference type="ChEBI" id="CHEBI:57783"/>
        <dbReference type="ChEBI" id="CHEBI:58349"/>
        <dbReference type="ChEBI" id="CHEBI:62830"/>
        <dbReference type="EC" id="1.1.1.133"/>
    </reaction>
</comment>
<name>A0AAX2MHA2_CHRVL</name>
<reference evidence="8 9" key="1">
    <citation type="submission" date="2018-06" db="EMBL/GenBank/DDBJ databases">
        <authorList>
            <consortium name="Pathogen Informatics"/>
            <person name="Doyle S."/>
        </authorList>
    </citation>
    <scope>NUCLEOTIDE SEQUENCE [LARGE SCALE GENOMIC DNA]</scope>
    <source>
        <strain evidence="8 9">NCTC8684</strain>
    </source>
</reference>
<evidence type="ECO:0000313" key="8">
    <source>
        <dbReference type="EMBL" id="SUY93459.1"/>
    </source>
</evidence>
<evidence type="ECO:0000259" key="7">
    <source>
        <dbReference type="Pfam" id="PF04321"/>
    </source>
</evidence>
<dbReference type="InterPro" id="IPR036291">
    <property type="entry name" value="NAD(P)-bd_dom_sf"/>
</dbReference>
<dbReference type="CDD" id="cd05254">
    <property type="entry name" value="dTDP_HR_like_SDR_e"/>
    <property type="match status" value="1"/>
</dbReference>
<comment type="similarity">
    <text evidence="2 6">Belongs to the dTDP-4-dehydrorhamnose reductase family.</text>
</comment>
<gene>
    <name evidence="8" type="primary">rmlD</name>
    <name evidence="8" type="ORF">NCTC8684_04595</name>
</gene>
<accession>A0AAX2MHA2</accession>
<sequence length="288" mass="32627">MKVLVLGASGMLGNAIFHSFSKNPAYQIHGVCRNLGKLPINTVWKKEKILCIEDIMSREHLYQIFNAVKPDVVINCIGIVKQLNSASDPLQCIPINSILPYMLADLCQTFSARLVHFSTDCVFSGKLGNYHESDFPDAKDLYGRSKLLGEVEYDNSITLRTSIIGRELNSAHSLLDWFLSQEHEVKGYRRAIFSGLPTTEIAKLLEDKILPNKKLSGLFHLSAEPINKYELLKYCTAIFDKKISITPDDTLVVDRSLNSNRLREEISYTPPSWPELLRDLKNFYKGTE</sequence>
<proteinExistence type="inferred from homology"/>
<evidence type="ECO:0000256" key="6">
    <source>
        <dbReference type="RuleBase" id="RU364082"/>
    </source>
</evidence>
<dbReference type="PANTHER" id="PTHR10491">
    <property type="entry name" value="DTDP-4-DEHYDRORHAMNOSE REDUCTASE"/>
    <property type="match status" value="1"/>
</dbReference>
<dbReference type="InterPro" id="IPR005913">
    <property type="entry name" value="dTDP_dehydrorham_reduct"/>
</dbReference>
<feature type="domain" description="RmlD-like substrate binding" evidence="7">
    <location>
        <begin position="1"/>
        <end position="231"/>
    </location>
</feature>
<evidence type="ECO:0000256" key="5">
    <source>
        <dbReference type="ARBA" id="ARBA00048200"/>
    </source>
</evidence>
<comment type="pathway">
    <text evidence="1 6">Carbohydrate biosynthesis; dTDP-L-rhamnose biosynthesis.</text>
</comment>
<keyword evidence="6 8" id="KW-0560">Oxidoreductase</keyword>
<dbReference type="RefSeq" id="WP_076226988.1">
    <property type="nucleotide sequence ID" value="NZ_JBHMEH010000110.1"/>
</dbReference>
<evidence type="ECO:0000313" key="9">
    <source>
        <dbReference type="Proteomes" id="UP000254029"/>
    </source>
</evidence>
<dbReference type="AlphaFoldDB" id="A0AAX2MHA2"/>
<evidence type="ECO:0000256" key="2">
    <source>
        <dbReference type="ARBA" id="ARBA00010944"/>
    </source>
</evidence>
<dbReference type="GO" id="GO:0008831">
    <property type="term" value="F:dTDP-4-dehydrorhamnose reductase activity"/>
    <property type="evidence" value="ECO:0007669"/>
    <property type="project" value="UniProtKB-EC"/>
</dbReference>
<dbReference type="EC" id="1.1.1.133" evidence="3 6"/>
<comment type="cofactor">
    <cofactor evidence="6">
        <name>Mg(2+)</name>
        <dbReference type="ChEBI" id="CHEBI:18420"/>
    </cofactor>
    <text evidence="6">Binds 1 Mg(2+) ion per monomer.</text>
</comment>
<dbReference type="InterPro" id="IPR029903">
    <property type="entry name" value="RmlD-like-bd"/>
</dbReference>
<evidence type="ECO:0000256" key="4">
    <source>
        <dbReference type="ARBA" id="ARBA00017099"/>
    </source>
</evidence>
<organism evidence="8 9">
    <name type="scientific">Chromobacterium violaceum</name>
    <dbReference type="NCBI Taxonomy" id="536"/>
    <lineage>
        <taxon>Bacteria</taxon>
        <taxon>Pseudomonadati</taxon>
        <taxon>Pseudomonadota</taxon>
        <taxon>Betaproteobacteria</taxon>
        <taxon>Neisseriales</taxon>
        <taxon>Chromobacteriaceae</taxon>
        <taxon>Chromobacterium</taxon>
    </lineage>
</organism>
<dbReference type="EMBL" id="UIGR01000003">
    <property type="protein sequence ID" value="SUY93459.1"/>
    <property type="molecule type" value="Genomic_DNA"/>
</dbReference>
<evidence type="ECO:0000256" key="3">
    <source>
        <dbReference type="ARBA" id="ARBA00012929"/>
    </source>
</evidence>
<dbReference type="SUPFAM" id="SSF51735">
    <property type="entry name" value="NAD(P)-binding Rossmann-fold domains"/>
    <property type="match status" value="1"/>
</dbReference>
<evidence type="ECO:0000256" key="1">
    <source>
        <dbReference type="ARBA" id="ARBA00004781"/>
    </source>
</evidence>
<dbReference type="PANTHER" id="PTHR10491:SF4">
    <property type="entry name" value="METHIONINE ADENOSYLTRANSFERASE 2 SUBUNIT BETA"/>
    <property type="match status" value="1"/>
</dbReference>
<dbReference type="Gene3D" id="3.40.50.720">
    <property type="entry name" value="NAD(P)-binding Rossmann-like Domain"/>
    <property type="match status" value="1"/>
</dbReference>